<reference evidence="3" key="1">
    <citation type="journal article" date="2014" name="Int. J. Syst. Evol. Microbiol.">
        <title>Complete genome sequence of Corynebacterium casei LMG S-19264T (=DSM 44701T), isolated from a smear-ripened cheese.</title>
        <authorList>
            <consortium name="US DOE Joint Genome Institute (JGI-PGF)"/>
            <person name="Walter F."/>
            <person name="Albersmeier A."/>
            <person name="Kalinowski J."/>
            <person name="Ruckert C."/>
        </authorList>
    </citation>
    <scope>NUCLEOTIDE SEQUENCE</scope>
    <source>
        <strain evidence="3">JCM 3086</strain>
    </source>
</reference>
<evidence type="ECO:0000256" key="1">
    <source>
        <dbReference type="SAM" id="MobiDB-lite"/>
    </source>
</evidence>
<organism evidence="3 4">
    <name type="scientific">Streptomyces brasiliensis</name>
    <dbReference type="NCBI Taxonomy" id="1954"/>
    <lineage>
        <taxon>Bacteria</taxon>
        <taxon>Bacillati</taxon>
        <taxon>Actinomycetota</taxon>
        <taxon>Actinomycetes</taxon>
        <taxon>Kitasatosporales</taxon>
        <taxon>Streptomycetaceae</taxon>
        <taxon>Streptomyces</taxon>
    </lineage>
</organism>
<dbReference type="InterPro" id="IPR051534">
    <property type="entry name" value="CBASS_pafABC_assoc_protein"/>
</dbReference>
<feature type="domain" description="WYL" evidence="2">
    <location>
        <begin position="26"/>
        <end position="61"/>
    </location>
</feature>
<dbReference type="EMBL" id="BMQA01000013">
    <property type="protein sequence ID" value="GGJ27843.1"/>
    <property type="molecule type" value="Genomic_DNA"/>
</dbReference>
<evidence type="ECO:0000313" key="3">
    <source>
        <dbReference type="EMBL" id="GGJ27843.1"/>
    </source>
</evidence>
<keyword evidence="4" id="KW-1185">Reference proteome</keyword>
<dbReference type="AlphaFoldDB" id="A0A917NTS9"/>
<feature type="compositionally biased region" description="Low complexity" evidence="1">
    <location>
        <begin position="181"/>
        <end position="197"/>
    </location>
</feature>
<feature type="region of interest" description="Disordered" evidence="1">
    <location>
        <begin position="181"/>
        <end position="205"/>
    </location>
</feature>
<reference evidence="3" key="2">
    <citation type="submission" date="2020-09" db="EMBL/GenBank/DDBJ databases">
        <authorList>
            <person name="Sun Q."/>
            <person name="Ohkuma M."/>
        </authorList>
    </citation>
    <scope>NUCLEOTIDE SEQUENCE</scope>
    <source>
        <strain evidence="3">JCM 3086</strain>
    </source>
</reference>
<dbReference type="PANTHER" id="PTHR34580:SF3">
    <property type="entry name" value="PROTEIN PAFB"/>
    <property type="match status" value="1"/>
</dbReference>
<evidence type="ECO:0000259" key="2">
    <source>
        <dbReference type="Pfam" id="PF13280"/>
    </source>
</evidence>
<dbReference type="Proteomes" id="UP000657574">
    <property type="component" value="Unassembled WGS sequence"/>
</dbReference>
<comment type="caution">
    <text evidence="3">The sequence shown here is derived from an EMBL/GenBank/DDBJ whole genome shotgun (WGS) entry which is preliminary data.</text>
</comment>
<protein>
    <recommendedName>
        <fullName evidence="2">WYL domain-containing protein</fullName>
    </recommendedName>
</protein>
<name>A0A917NTS9_9ACTN</name>
<sequence>MPRFDYTPASPSGAGDGERTATPPGRVRPHHLGNRGGRWCLVAWDVDRDDWRIFRADRISPRTPAGPRFTPRELPGGDVAAFVAGRFRGSVGSGGPGGSGGRPFRDEVILDLPADVISRYTREGLVEELGPDRCRLVLGSWPWTGLAATVGRFDADIEAVGPAELKDAFARLTDRCAKAASAAPLAPPASSDASPAPEDVPRSRV</sequence>
<gene>
    <name evidence="3" type="ORF">GCM10010121_043930</name>
</gene>
<evidence type="ECO:0000313" key="4">
    <source>
        <dbReference type="Proteomes" id="UP000657574"/>
    </source>
</evidence>
<dbReference type="PANTHER" id="PTHR34580">
    <property type="match status" value="1"/>
</dbReference>
<accession>A0A917NTS9</accession>
<dbReference type="InterPro" id="IPR026881">
    <property type="entry name" value="WYL_dom"/>
</dbReference>
<dbReference type="Pfam" id="PF13280">
    <property type="entry name" value="WYL"/>
    <property type="match status" value="1"/>
</dbReference>
<feature type="region of interest" description="Disordered" evidence="1">
    <location>
        <begin position="1"/>
        <end position="32"/>
    </location>
</feature>
<proteinExistence type="predicted"/>